<evidence type="ECO:0000313" key="1">
    <source>
        <dbReference type="EMBL" id="KAL0449156.1"/>
    </source>
</evidence>
<organism evidence="1">
    <name type="scientific">Sesamum latifolium</name>
    <dbReference type="NCBI Taxonomy" id="2727402"/>
    <lineage>
        <taxon>Eukaryota</taxon>
        <taxon>Viridiplantae</taxon>
        <taxon>Streptophyta</taxon>
        <taxon>Embryophyta</taxon>
        <taxon>Tracheophyta</taxon>
        <taxon>Spermatophyta</taxon>
        <taxon>Magnoliopsida</taxon>
        <taxon>eudicotyledons</taxon>
        <taxon>Gunneridae</taxon>
        <taxon>Pentapetalae</taxon>
        <taxon>asterids</taxon>
        <taxon>lamiids</taxon>
        <taxon>Lamiales</taxon>
        <taxon>Pedaliaceae</taxon>
        <taxon>Sesamum</taxon>
    </lineage>
</organism>
<dbReference type="SUPFAM" id="SSF56219">
    <property type="entry name" value="DNase I-like"/>
    <property type="match status" value="1"/>
</dbReference>
<name>A0AAW2XAF0_9LAMI</name>
<dbReference type="PANTHER" id="PTHR33710:SF62">
    <property type="entry name" value="DUF4283 DOMAIN PROTEIN"/>
    <property type="match status" value="1"/>
</dbReference>
<reference evidence="1" key="1">
    <citation type="submission" date="2020-06" db="EMBL/GenBank/DDBJ databases">
        <authorList>
            <person name="Li T."/>
            <person name="Hu X."/>
            <person name="Zhang T."/>
            <person name="Song X."/>
            <person name="Zhang H."/>
            <person name="Dai N."/>
            <person name="Sheng W."/>
            <person name="Hou X."/>
            <person name="Wei L."/>
        </authorList>
    </citation>
    <scope>NUCLEOTIDE SEQUENCE</scope>
    <source>
        <strain evidence="1">KEN1</strain>
        <tissue evidence="1">Leaf</tissue>
    </source>
</reference>
<accession>A0AAW2XAF0</accession>
<dbReference type="Gene3D" id="3.60.10.10">
    <property type="entry name" value="Endonuclease/exonuclease/phosphatase"/>
    <property type="match status" value="1"/>
</dbReference>
<proteinExistence type="predicted"/>
<sequence>MDAPIFCKYVYEKCNKVARECIWDFMLVAADEGGRWMISADFNTVLCTNERSNGTYPTHHSIDEFSEVIFNCQLVDIGFEGSAYTWTDHRLRQRLDRVLFSGEWIDSFPLTKVTHLPTLSSDHCPLLVQLRSYSKTSPSIFCFQNMWCRHASFWDMMTECWDAPIGVGGMLKLKLKLKRLKLRLKQWNSEVFCDVFQNLMSAKLDVKQEEQRYDANPSDTNLLELNRLMVVLHQNLVIEEDYLH</sequence>
<dbReference type="EMBL" id="JACGWN010000005">
    <property type="protein sequence ID" value="KAL0449156.1"/>
    <property type="molecule type" value="Genomic_DNA"/>
</dbReference>
<reference evidence="1" key="2">
    <citation type="journal article" date="2024" name="Plant">
        <title>Genomic evolution and insights into agronomic trait innovations of Sesamum species.</title>
        <authorList>
            <person name="Miao H."/>
            <person name="Wang L."/>
            <person name="Qu L."/>
            <person name="Liu H."/>
            <person name="Sun Y."/>
            <person name="Le M."/>
            <person name="Wang Q."/>
            <person name="Wei S."/>
            <person name="Zheng Y."/>
            <person name="Lin W."/>
            <person name="Duan Y."/>
            <person name="Cao H."/>
            <person name="Xiong S."/>
            <person name="Wang X."/>
            <person name="Wei L."/>
            <person name="Li C."/>
            <person name="Ma Q."/>
            <person name="Ju M."/>
            <person name="Zhao R."/>
            <person name="Li G."/>
            <person name="Mu C."/>
            <person name="Tian Q."/>
            <person name="Mei H."/>
            <person name="Zhang T."/>
            <person name="Gao T."/>
            <person name="Zhang H."/>
        </authorList>
    </citation>
    <scope>NUCLEOTIDE SEQUENCE</scope>
    <source>
        <strain evidence="1">KEN1</strain>
    </source>
</reference>
<comment type="caution">
    <text evidence="1">The sequence shown here is derived from an EMBL/GenBank/DDBJ whole genome shotgun (WGS) entry which is preliminary data.</text>
</comment>
<dbReference type="PANTHER" id="PTHR33710">
    <property type="entry name" value="BNAC02G09200D PROTEIN"/>
    <property type="match status" value="1"/>
</dbReference>
<dbReference type="InterPro" id="IPR036691">
    <property type="entry name" value="Endo/exonu/phosph_ase_sf"/>
</dbReference>
<gene>
    <name evidence="1" type="ORF">Slati_1472000</name>
</gene>
<dbReference type="AlphaFoldDB" id="A0AAW2XAF0"/>
<protein>
    <submittedName>
        <fullName evidence="1">Uncharacterized protein</fullName>
    </submittedName>
</protein>